<dbReference type="EMBL" id="JAMWGI010000003">
    <property type="protein sequence ID" value="MDG6193696.1"/>
    <property type="molecule type" value="Genomic_DNA"/>
</dbReference>
<organism evidence="2 3">
    <name type="scientific">Lactococcus formosensis</name>
    <dbReference type="NCBI Taxonomy" id="1281486"/>
    <lineage>
        <taxon>Bacteria</taxon>
        <taxon>Bacillati</taxon>
        <taxon>Bacillota</taxon>
        <taxon>Bacilli</taxon>
        <taxon>Lactobacillales</taxon>
        <taxon>Streptococcaceae</taxon>
        <taxon>Lactococcus</taxon>
    </lineage>
</organism>
<sequence length="121" mass="13380">MKTLRQVLKGLVLAIVLSILLISGMILRNSLSRVSADRVDKKTDQKTSPIRDKDSNTAKILEKEAWWTDQEAYEANLLLKVNGSSLSGPMDVIKRSHLRSNQSVTPRASGKQSSSSTIFNP</sequence>
<dbReference type="AlphaFoldDB" id="A0A9X4PD94"/>
<dbReference type="Proteomes" id="UP001153203">
    <property type="component" value="Unassembled WGS sequence"/>
</dbReference>
<evidence type="ECO:0000313" key="3">
    <source>
        <dbReference type="Proteomes" id="UP001153203"/>
    </source>
</evidence>
<feature type="compositionally biased region" description="Polar residues" evidence="1">
    <location>
        <begin position="99"/>
        <end position="121"/>
    </location>
</feature>
<protein>
    <submittedName>
        <fullName evidence="2">Uncharacterized protein</fullName>
    </submittedName>
</protein>
<feature type="region of interest" description="Disordered" evidence="1">
    <location>
        <begin position="95"/>
        <end position="121"/>
    </location>
</feature>
<name>A0A9X4PD94_9LACT</name>
<reference evidence="2" key="1">
    <citation type="submission" date="2022-06" db="EMBL/GenBank/DDBJ databases">
        <title>Lactococcus from bovine mastitis in China.</title>
        <authorList>
            <person name="Lin Y."/>
            <person name="Han B."/>
        </authorList>
    </citation>
    <scope>NUCLEOTIDE SEQUENCE</scope>
    <source>
        <strain evidence="2">Hebei-B-39</strain>
    </source>
</reference>
<evidence type="ECO:0000256" key="1">
    <source>
        <dbReference type="SAM" id="MobiDB-lite"/>
    </source>
</evidence>
<proteinExistence type="predicted"/>
<gene>
    <name evidence="2" type="ORF">NF708_06745</name>
</gene>
<accession>A0A9X4PD94</accession>
<evidence type="ECO:0000313" key="2">
    <source>
        <dbReference type="EMBL" id="MDG6193696.1"/>
    </source>
</evidence>
<dbReference type="RefSeq" id="WP_279363179.1">
    <property type="nucleotide sequence ID" value="NZ_JAMWGA010000003.1"/>
</dbReference>
<comment type="caution">
    <text evidence="2">The sequence shown here is derived from an EMBL/GenBank/DDBJ whole genome shotgun (WGS) entry which is preliminary data.</text>
</comment>